<protein>
    <submittedName>
        <fullName evidence="2">Uncharacterized protein</fullName>
    </submittedName>
</protein>
<comment type="caution">
    <text evidence="2">The sequence shown here is derived from an EMBL/GenBank/DDBJ whole genome shotgun (WGS) entry which is preliminary data.</text>
</comment>
<dbReference type="Proteomes" id="UP001498421">
    <property type="component" value="Unassembled WGS sequence"/>
</dbReference>
<keyword evidence="3" id="KW-1185">Reference proteome</keyword>
<keyword evidence="1" id="KW-0732">Signal</keyword>
<dbReference type="EMBL" id="JAZAVK010000007">
    <property type="protein sequence ID" value="KAK7432069.1"/>
    <property type="molecule type" value="Genomic_DNA"/>
</dbReference>
<evidence type="ECO:0000256" key="1">
    <source>
        <dbReference type="SAM" id="SignalP"/>
    </source>
</evidence>
<sequence>MLPKNILLSLLVATVSANALPNPVDDVADLEARDDDDFLVSRDRHDDSNRHDCGRDAYWRNGNCFCRHSDQQYDSSSRRCHCRGDQYYDYRMNRCTCRRGWSWDTRRNRCRRGSGGD</sequence>
<name>A0ABR1IET5_9HYPO</name>
<reference evidence="2 3" key="1">
    <citation type="journal article" date="2025" name="Microbiol. Resour. Announc.">
        <title>Draft genome sequences for Neonectria magnoliae and Neonectria punicea, canker pathogens of Liriodendron tulipifera and Acer saccharum in West Virginia.</title>
        <authorList>
            <person name="Petronek H.M."/>
            <person name="Kasson M.T."/>
            <person name="Metheny A.M."/>
            <person name="Stauder C.M."/>
            <person name="Lovett B."/>
            <person name="Lynch S.C."/>
            <person name="Garnas J.R."/>
            <person name="Kasson L.R."/>
            <person name="Stajich J.E."/>
        </authorList>
    </citation>
    <scope>NUCLEOTIDE SEQUENCE [LARGE SCALE GENOMIC DNA]</scope>
    <source>
        <strain evidence="2 3">NRRL 64651</strain>
    </source>
</reference>
<evidence type="ECO:0000313" key="3">
    <source>
        <dbReference type="Proteomes" id="UP001498421"/>
    </source>
</evidence>
<proteinExistence type="predicted"/>
<accession>A0ABR1IET5</accession>
<feature type="signal peptide" evidence="1">
    <location>
        <begin position="1"/>
        <end position="17"/>
    </location>
</feature>
<evidence type="ECO:0000313" key="2">
    <source>
        <dbReference type="EMBL" id="KAK7432069.1"/>
    </source>
</evidence>
<feature type="chain" id="PRO_5045797243" evidence="1">
    <location>
        <begin position="18"/>
        <end position="117"/>
    </location>
</feature>
<gene>
    <name evidence="2" type="ORF">QQZ08_001359</name>
</gene>
<organism evidence="2 3">
    <name type="scientific">Neonectria magnoliae</name>
    <dbReference type="NCBI Taxonomy" id="2732573"/>
    <lineage>
        <taxon>Eukaryota</taxon>
        <taxon>Fungi</taxon>
        <taxon>Dikarya</taxon>
        <taxon>Ascomycota</taxon>
        <taxon>Pezizomycotina</taxon>
        <taxon>Sordariomycetes</taxon>
        <taxon>Hypocreomycetidae</taxon>
        <taxon>Hypocreales</taxon>
        <taxon>Nectriaceae</taxon>
        <taxon>Neonectria</taxon>
    </lineage>
</organism>